<name>A0ABT6LPI9_9ACTN</name>
<dbReference type="PANTHER" id="PTHR31964">
    <property type="entry name" value="ADENINE NUCLEOTIDE ALPHA HYDROLASES-LIKE SUPERFAMILY PROTEIN"/>
    <property type="match status" value="1"/>
</dbReference>
<keyword evidence="4" id="KW-1185">Reference proteome</keyword>
<sequence>MSGSGACEGLPGAVRVVAGVSGSPGSLTALRRAAREAARRGGELWPVIAWELPGGEFHAARSSVPPPLRERCEQLAREELLDVLDTMFGAAGPGVPLHALIARGRPGQALVQIADRDTDVLVLGAGHRGRLHRLLSPSVSHYCLTHATCPVLAVPPSPLEAHLATVCRRNSWHLRLDAGQLTEREKPRGRVRDA</sequence>
<organism evidence="3 4">
    <name type="scientific">Streptomyces pseudovenezuelae</name>
    <dbReference type="NCBI Taxonomy" id="67350"/>
    <lineage>
        <taxon>Bacteria</taxon>
        <taxon>Bacillati</taxon>
        <taxon>Actinomycetota</taxon>
        <taxon>Actinomycetes</taxon>
        <taxon>Kitasatosporales</taxon>
        <taxon>Streptomycetaceae</taxon>
        <taxon>Streptomyces</taxon>
        <taxon>Streptomyces aurantiacus group</taxon>
    </lineage>
</organism>
<accession>A0ABT6LPI9</accession>
<evidence type="ECO:0000256" key="1">
    <source>
        <dbReference type="ARBA" id="ARBA00008791"/>
    </source>
</evidence>
<dbReference type="Gene3D" id="3.40.50.12370">
    <property type="match status" value="1"/>
</dbReference>
<dbReference type="EMBL" id="JARXVH010000009">
    <property type="protein sequence ID" value="MDH6218228.1"/>
    <property type="molecule type" value="Genomic_DNA"/>
</dbReference>
<evidence type="ECO:0000313" key="4">
    <source>
        <dbReference type="Proteomes" id="UP001160499"/>
    </source>
</evidence>
<evidence type="ECO:0000313" key="3">
    <source>
        <dbReference type="EMBL" id="MDH6218228.1"/>
    </source>
</evidence>
<proteinExistence type="inferred from homology"/>
<dbReference type="InterPro" id="IPR006016">
    <property type="entry name" value="UspA"/>
</dbReference>
<dbReference type="PRINTS" id="PR01438">
    <property type="entry name" value="UNVRSLSTRESS"/>
</dbReference>
<dbReference type="Pfam" id="PF00582">
    <property type="entry name" value="Usp"/>
    <property type="match status" value="1"/>
</dbReference>
<protein>
    <submittedName>
        <fullName evidence="3">Nucleotide-binding universal stress UspA family protein</fullName>
    </submittedName>
</protein>
<comment type="similarity">
    <text evidence="1">Belongs to the universal stress protein A family.</text>
</comment>
<dbReference type="InterPro" id="IPR006015">
    <property type="entry name" value="Universal_stress_UspA"/>
</dbReference>
<comment type="caution">
    <text evidence="3">The sequence shown here is derived from an EMBL/GenBank/DDBJ whole genome shotgun (WGS) entry which is preliminary data.</text>
</comment>
<feature type="domain" description="UspA" evidence="2">
    <location>
        <begin position="15"/>
        <end position="155"/>
    </location>
</feature>
<reference evidence="3 4" key="1">
    <citation type="submission" date="2023-04" db="EMBL/GenBank/DDBJ databases">
        <title>Forest soil microbial communities from Buena Vista Peninsula, Colon Province, Panama.</title>
        <authorList>
            <person name="Bouskill N."/>
        </authorList>
    </citation>
    <scope>NUCLEOTIDE SEQUENCE [LARGE SCALE GENOMIC DNA]</scope>
    <source>
        <strain evidence="3 4">GGS1</strain>
    </source>
</reference>
<dbReference type="PANTHER" id="PTHR31964:SF113">
    <property type="entry name" value="USPA DOMAIN-CONTAINING PROTEIN"/>
    <property type="match status" value="1"/>
</dbReference>
<dbReference type="SUPFAM" id="SSF52402">
    <property type="entry name" value="Adenine nucleotide alpha hydrolases-like"/>
    <property type="match status" value="1"/>
</dbReference>
<dbReference type="RefSeq" id="WP_280879118.1">
    <property type="nucleotide sequence ID" value="NZ_JARXVH010000009.1"/>
</dbReference>
<dbReference type="Proteomes" id="UP001160499">
    <property type="component" value="Unassembled WGS sequence"/>
</dbReference>
<evidence type="ECO:0000259" key="2">
    <source>
        <dbReference type="Pfam" id="PF00582"/>
    </source>
</evidence>
<dbReference type="CDD" id="cd00293">
    <property type="entry name" value="USP-like"/>
    <property type="match status" value="1"/>
</dbReference>
<gene>
    <name evidence="3" type="ORF">M2283_005560</name>
</gene>